<feature type="transmembrane region" description="Helical" evidence="2">
    <location>
        <begin position="146"/>
        <end position="166"/>
    </location>
</feature>
<evidence type="ECO:0000256" key="2">
    <source>
        <dbReference type="SAM" id="Phobius"/>
    </source>
</evidence>
<dbReference type="EMBL" id="JAIQCV010000003">
    <property type="protein sequence ID" value="KAH1113488.1"/>
    <property type="molecule type" value="Genomic_DNA"/>
</dbReference>
<reference evidence="3 4" key="1">
    <citation type="journal article" date="2021" name="Plant Biotechnol. J.">
        <title>Multi-omics assisted identification of the key and species-specific regulatory components of drought-tolerant mechanisms in Gossypium stocksii.</title>
        <authorList>
            <person name="Yu D."/>
            <person name="Ke L."/>
            <person name="Zhang D."/>
            <person name="Wu Y."/>
            <person name="Sun Y."/>
            <person name="Mei J."/>
            <person name="Sun J."/>
            <person name="Sun Y."/>
        </authorList>
    </citation>
    <scope>NUCLEOTIDE SEQUENCE [LARGE SCALE GENOMIC DNA]</scope>
    <source>
        <strain evidence="4">cv. E1</strain>
        <tissue evidence="3">Leaf</tissue>
    </source>
</reference>
<keyword evidence="2" id="KW-0472">Membrane</keyword>
<name>A0A9D4AEZ8_9ROSI</name>
<feature type="compositionally biased region" description="Acidic residues" evidence="1">
    <location>
        <begin position="96"/>
        <end position="112"/>
    </location>
</feature>
<keyword evidence="4" id="KW-1185">Reference proteome</keyword>
<dbReference type="AlphaFoldDB" id="A0A9D4AEZ8"/>
<evidence type="ECO:0000313" key="3">
    <source>
        <dbReference type="EMBL" id="KAH1113488.1"/>
    </source>
</evidence>
<accession>A0A9D4AEZ8</accession>
<evidence type="ECO:0000313" key="4">
    <source>
        <dbReference type="Proteomes" id="UP000828251"/>
    </source>
</evidence>
<proteinExistence type="predicted"/>
<gene>
    <name evidence="3" type="ORF">J1N35_006866</name>
</gene>
<keyword evidence="2" id="KW-1133">Transmembrane helix</keyword>
<sequence>MPMMALVASELNGAGAGLSLSEFGLSLSIASPLLFRAWRRDKTLSVTFSEGGETDSASKEDPSLVSGLSLLLWLGEDGLEKLFGAPTGDDLGALPSEEDLVEEAEEEEDGDLAGEEALEGVGKDDLSVANAPTTAMKTNATTIRSWRAIFLVCFSIDSYICINFSLMKY</sequence>
<dbReference type="Proteomes" id="UP000828251">
    <property type="component" value="Unassembled WGS sequence"/>
</dbReference>
<evidence type="ECO:0000256" key="1">
    <source>
        <dbReference type="SAM" id="MobiDB-lite"/>
    </source>
</evidence>
<keyword evidence="2" id="KW-0812">Transmembrane</keyword>
<feature type="region of interest" description="Disordered" evidence="1">
    <location>
        <begin position="86"/>
        <end position="112"/>
    </location>
</feature>
<feature type="transmembrane region" description="Helical" evidence="2">
    <location>
        <begin position="12"/>
        <end position="35"/>
    </location>
</feature>
<comment type="caution">
    <text evidence="3">The sequence shown here is derived from an EMBL/GenBank/DDBJ whole genome shotgun (WGS) entry which is preliminary data.</text>
</comment>
<protein>
    <submittedName>
        <fullName evidence="3">Uncharacterized protein</fullName>
    </submittedName>
</protein>
<organism evidence="3 4">
    <name type="scientific">Gossypium stocksii</name>
    <dbReference type="NCBI Taxonomy" id="47602"/>
    <lineage>
        <taxon>Eukaryota</taxon>
        <taxon>Viridiplantae</taxon>
        <taxon>Streptophyta</taxon>
        <taxon>Embryophyta</taxon>
        <taxon>Tracheophyta</taxon>
        <taxon>Spermatophyta</taxon>
        <taxon>Magnoliopsida</taxon>
        <taxon>eudicotyledons</taxon>
        <taxon>Gunneridae</taxon>
        <taxon>Pentapetalae</taxon>
        <taxon>rosids</taxon>
        <taxon>malvids</taxon>
        <taxon>Malvales</taxon>
        <taxon>Malvaceae</taxon>
        <taxon>Malvoideae</taxon>
        <taxon>Gossypium</taxon>
    </lineage>
</organism>